<protein>
    <recommendedName>
        <fullName evidence="3">Fe2OG dioxygenase domain-containing protein</fullName>
    </recommendedName>
</protein>
<name>A0A2U0SJI9_9SPHN</name>
<reference evidence="1 2" key="1">
    <citation type="submission" date="2018-05" db="EMBL/GenBank/DDBJ databases">
        <title>Description of Sphingomonas pokkalii sp nov, isolated from the rhizosphere of saline tolerant pokkali rice and its draft genome analysis.</title>
        <authorList>
            <person name="Menon R."/>
            <person name="Kumari S."/>
            <person name="Rameshkumar N."/>
        </authorList>
    </citation>
    <scope>NUCLEOTIDE SEQUENCE [LARGE SCALE GENOMIC DNA]</scope>
    <source>
        <strain evidence="1 2">L3B27</strain>
    </source>
</reference>
<comment type="caution">
    <text evidence="1">The sequence shown here is derived from an EMBL/GenBank/DDBJ whole genome shotgun (WGS) entry which is preliminary data.</text>
</comment>
<gene>
    <name evidence="1" type="ORF">DD559_11960</name>
</gene>
<dbReference type="EMBL" id="QENQ01000001">
    <property type="protein sequence ID" value="PVX31493.1"/>
    <property type="molecule type" value="Genomic_DNA"/>
</dbReference>
<sequence length="217" mass="24263">MQLQGDYARDGYALVRRLCAPETCNALLQQLQADMLSQGAVRRLMRHPNLLQREAVEIYGFHYPPLLSFLWGLTPSIATALGMDLLPSYSYFRIYREGDVCRVHSDRYACEVSLSLTLDYSDGVPWPLELAGVASEPSALVEEGFGDQPYQAIAMEPGDGVLYQGVNRRHGRITPNPNAWSAHLFCHWVRRGGVYADHAFDGQASMTRPVNFQLEGA</sequence>
<evidence type="ECO:0008006" key="3">
    <source>
        <dbReference type="Google" id="ProtNLM"/>
    </source>
</evidence>
<accession>A0A2U0SJI9</accession>
<evidence type="ECO:0000313" key="2">
    <source>
        <dbReference type="Proteomes" id="UP000245890"/>
    </source>
</evidence>
<dbReference type="Proteomes" id="UP000245890">
    <property type="component" value="Unassembled WGS sequence"/>
</dbReference>
<keyword evidence="2" id="KW-1185">Reference proteome</keyword>
<dbReference type="OrthoDB" id="7628041at2"/>
<dbReference type="AlphaFoldDB" id="A0A2U0SJI9"/>
<organism evidence="1 2">
    <name type="scientific">Sphingomonas pokkalii</name>
    <dbReference type="NCBI Taxonomy" id="2175090"/>
    <lineage>
        <taxon>Bacteria</taxon>
        <taxon>Pseudomonadati</taxon>
        <taxon>Pseudomonadota</taxon>
        <taxon>Alphaproteobacteria</taxon>
        <taxon>Sphingomonadales</taxon>
        <taxon>Sphingomonadaceae</taxon>
        <taxon>Sphingomonas</taxon>
    </lineage>
</organism>
<evidence type="ECO:0000313" key="1">
    <source>
        <dbReference type="EMBL" id="PVX31493.1"/>
    </source>
</evidence>
<proteinExistence type="predicted"/>